<name>A0A6M0REH1_9CYAN</name>
<protein>
    <submittedName>
        <fullName evidence="3">CHAT domain-containing protein</fullName>
    </submittedName>
</protein>
<dbReference type="InterPro" id="IPR024983">
    <property type="entry name" value="CHAT_dom"/>
</dbReference>
<evidence type="ECO:0000259" key="2">
    <source>
        <dbReference type="Pfam" id="PF12770"/>
    </source>
</evidence>
<comment type="caution">
    <text evidence="3">The sequence shown here is derived from an EMBL/GenBank/DDBJ whole genome shotgun (WGS) entry which is preliminary data.</text>
</comment>
<dbReference type="Proteomes" id="UP000481033">
    <property type="component" value="Unassembled WGS sequence"/>
</dbReference>
<feature type="domain" description="CHAT" evidence="2">
    <location>
        <begin position="93"/>
        <end position="394"/>
    </location>
</feature>
<sequence>MLQEFDISITAVGDNRYLVRTEQVAPGVPLAQEQFHWPIDSWLAEASNLMHDPLLGILKGESSQRWAFRSNVHSSSDGDDDSSGSQPPTLVSLGQALYNSVFDKALRDSWLTAQGIAQHRRSPLRLRLGLKGEKLQKLPWEVLHAGDRPLGTGTDVTFSRYHLGRRQGYDRPVATVPDFDQPLRVLMVIAAPNDQDRLELAREANHLKNELHPLSMRSGDDYNLLPKQQLDVQLTVLEQPDRSELTQALEHGRYQVLHYAGHSNLGNAGGDLYLVSRQTGLTERISGEDLAGLLSNNGVKLAVLNSCRGAYSQGQGSELGWHEQNLANALVNRGIPGVIAMAERIPDDVAITFTRLLYRNLKQGNPIDLCLNRTRQGLISAHDSNYSYWALPILYMQPGFDGYLASKPGNHNSALDKLLSESETALAALEEHPPKAVDAAIVVPKRSATDPDALENIDLDSVVETVELEEILDYNEEDVSTMTELVEQLSQASTSDEVPLAEVDESLLPETLETPGLDLHDQLPQKPDSPPLAESDDGASIYDHGDDGTTYGAKLPEDNVPQLVERSVKDQASGRRKRQLAIGIGALAATIAVAGVGINDPFKWFEPPSSQPTTTPPSSELLAISGIASGNPESAVMAINEMAAVGDQDKALNQLLALGQIEDPALLFSKGQLQWALMNQNPSIDNSIGPAEAARSWKDALDAQPDWLDAQVALGFAYYESGFWEDAIATWKNALGSGQDYDIPIVTLGQIPQDVDLQNAPTKLHAQIGLAMAYYQQSKQGLTDDDSLPLLATAASHWQDVIESASDEDVTNHLSFHWLWSQKALQDWQEARQKIASYISQAN</sequence>
<organism evidence="3 4">
    <name type="scientific">Adonisia turfae CCMR0081</name>
    <dbReference type="NCBI Taxonomy" id="2292702"/>
    <lineage>
        <taxon>Bacteria</taxon>
        <taxon>Bacillati</taxon>
        <taxon>Cyanobacteriota</taxon>
        <taxon>Adonisia</taxon>
        <taxon>Adonisia turfae</taxon>
    </lineage>
</organism>
<dbReference type="Gene3D" id="1.25.40.10">
    <property type="entry name" value="Tetratricopeptide repeat domain"/>
    <property type="match status" value="1"/>
</dbReference>
<dbReference type="SUPFAM" id="SSF48452">
    <property type="entry name" value="TPR-like"/>
    <property type="match status" value="1"/>
</dbReference>
<dbReference type="InterPro" id="IPR011990">
    <property type="entry name" value="TPR-like_helical_dom_sf"/>
</dbReference>
<keyword evidence="4" id="KW-1185">Reference proteome</keyword>
<dbReference type="RefSeq" id="WP_163696245.1">
    <property type="nucleotide sequence ID" value="NZ_QXHD01000003.1"/>
</dbReference>
<dbReference type="Pfam" id="PF12770">
    <property type="entry name" value="CHAT"/>
    <property type="match status" value="1"/>
</dbReference>
<dbReference type="EMBL" id="QXHD01000003">
    <property type="protein sequence ID" value="NEZ54595.1"/>
    <property type="molecule type" value="Genomic_DNA"/>
</dbReference>
<evidence type="ECO:0000313" key="3">
    <source>
        <dbReference type="EMBL" id="NEZ54595.1"/>
    </source>
</evidence>
<gene>
    <name evidence="3" type="ORF">DXZ20_02580</name>
</gene>
<reference evidence="3 4" key="1">
    <citation type="journal article" date="2020" name="Microb. Ecol.">
        <title>Ecogenomics of the Marine Benthic Filamentous Cyanobacterium Adonisia.</title>
        <authorList>
            <person name="Walter J.M."/>
            <person name="Coutinho F.H."/>
            <person name="Leomil L."/>
            <person name="Hargreaves P.I."/>
            <person name="Campeao M.E."/>
            <person name="Vieira V.V."/>
            <person name="Silva B.S."/>
            <person name="Fistarol G.O."/>
            <person name="Salomon P.S."/>
            <person name="Sawabe T."/>
            <person name="Mino S."/>
            <person name="Hosokawa M."/>
            <person name="Miyashita H."/>
            <person name="Maruyama F."/>
            <person name="van Verk M.C."/>
            <person name="Dutilh B.E."/>
            <person name="Thompson C.C."/>
            <person name="Thompson F.L."/>
        </authorList>
    </citation>
    <scope>NUCLEOTIDE SEQUENCE [LARGE SCALE GENOMIC DNA]</scope>
    <source>
        <strain evidence="3 4">CCMR0081</strain>
    </source>
</reference>
<feature type="region of interest" description="Disordered" evidence="1">
    <location>
        <begin position="514"/>
        <end position="560"/>
    </location>
</feature>
<evidence type="ECO:0000256" key="1">
    <source>
        <dbReference type="SAM" id="MobiDB-lite"/>
    </source>
</evidence>
<evidence type="ECO:0000313" key="4">
    <source>
        <dbReference type="Proteomes" id="UP000481033"/>
    </source>
</evidence>
<accession>A0A6M0REH1</accession>
<proteinExistence type="predicted"/>
<dbReference type="AlphaFoldDB" id="A0A6M0REH1"/>